<feature type="domain" description="Rhodopsin" evidence="8">
    <location>
        <begin position="35"/>
        <end position="276"/>
    </location>
</feature>
<comment type="subcellular location">
    <subcellularLocation>
        <location evidence="1">Membrane</location>
        <topology evidence="1">Multi-pass membrane protein</topology>
    </subcellularLocation>
</comment>
<evidence type="ECO:0000256" key="6">
    <source>
        <dbReference type="SAM" id="MobiDB-lite"/>
    </source>
</evidence>
<keyword evidence="3 7" id="KW-1133">Transmembrane helix</keyword>
<keyword evidence="10" id="KW-1185">Reference proteome</keyword>
<protein>
    <submittedName>
        <fullName evidence="9">Satratoxin biosynthesis SC1 cluster protein 4</fullName>
    </submittedName>
</protein>
<feature type="transmembrane region" description="Helical" evidence="7">
    <location>
        <begin position="179"/>
        <end position="202"/>
    </location>
</feature>
<dbReference type="GO" id="GO:0016020">
    <property type="term" value="C:membrane"/>
    <property type="evidence" value="ECO:0007669"/>
    <property type="project" value="UniProtKB-SubCell"/>
</dbReference>
<evidence type="ECO:0000256" key="4">
    <source>
        <dbReference type="ARBA" id="ARBA00023136"/>
    </source>
</evidence>
<comment type="caution">
    <text evidence="9">The sequence shown here is derived from an EMBL/GenBank/DDBJ whole genome shotgun (WGS) entry which is preliminary data.</text>
</comment>
<dbReference type="Pfam" id="PF20684">
    <property type="entry name" value="Fung_rhodopsin"/>
    <property type="match status" value="1"/>
</dbReference>
<keyword evidence="4 7" id="KW-0472">Membrane</keyword>
<evidence type="ECO:0000256" key="5">
    <source>
        <dbReference type="ARBA" id="ARBA00038359"/>
    </source>
</evidence>
<accession>A0A7D8YTV8</accession>
<evidence type="ECO:0000313" key="10">
    <source>
        <dbReference type="Proteomes" id="UP000481288"/>
    </source>
</evidence>
<evidence type="ECO:0000313" key="9">
    <source>
        <dbReference type="EMBL" id="TVY59417.1"/>
    </source>
</evidence>
<name>A0A7D8YTV8_9HELO</name>
<dbReference type="PANTHER" id="PTHR33048">
    <property type="entry name" value="PTH11-LIKE INTEGRAL MEMBRANE PROTEIN (AFU_ORTHOLOGUE AFUA_5G11245)"/>
    <property type="match status" value="1"/>
</dbReference>
<organism evidence="9 10">
    <name type="scientific">Lachnellula cervina</name>
    <dbReference type="NCBI Taxonomy" id="1316786"/>
    <lineage>
        <taxon>Eukaryota</taxon>
        <taxon>Fungi</taxon>
        <taxon>Dikarya</taxon>
        <taxon>Ascomycota</taxon>
        <taxon>Pezizomycotina</taxon>
        <taxon>Leotiomycetes</taxon>
        <taxon>Helotiales</taxon>
        <taxon>Lachnaceae</taxon>
        <taxon>Lachnellula</taxon>
    </lineage>
</organism>
<dbReference type="InterPro" id="IPR052337">
    <property type="entry name" value="SAT4-like"/>
</dbReference>
<gene>
    <name evidence="9" type="primary">SAT4_5</name>
    <name evidence="9" type="ORF">LCER1_G000590</name>
</gene>
<sequence>MSAPTYAPPQTLDRAPVVIAILGAFLTLSTIAIILRVYCRLIVVKSFGFDDYFIIFSWVGYVFFVAFGIASAYHGSGVHINHLDPANVPIGVEWWWVCEPIYVVSNMGLKASIGVFLLKIAVSKIHRAIIWTVLIVTEVYCVAFFFLFVFQCTPVNYFWTRYSGATGHCINPIITVNALYAYSAISCWADWTISILPVFLVWNLQMNSRTKVSVACILLVCAIASTATIIRIPYVKGLKNSEDFLYAVTDVAIWSTTETGIGITACCAATLRPLFVTFFANKGSSSGSKIYGGGKGSAWTGNKTNTGYMRSEGKGDVFNSDIALSEGVGHGIVVTTGIVQRSDDLENGDHSSNSSWNPIYDDGRSNGQSNEEKDWCVGAKPTAKLSNM</sequence>
<comment type="similarity">
    <text evidence="5">Belongs to the SAT4 family.</text>
</comment>
<evidence type="ECO:0000259" key="8">
    <source>
        <dbReference type="Pfam" id="PF20684"/>
    </source>
</evidence>
<evidence type="ECO:0000256" key="3">
    <source>
        <dbReference type="ARBA" id="ARBA00022989"/>
    </source>
</evidence>
<feature type="transmembrane region" description="Helical" evidence="7">
    <location>
        <begin position="94"/>
        <end position="118"/>
    </location>
</feature>
<dbReference type="PANTHER" id="PTHR33048:SF96">
    <property type="entry name" value="INTEGRAL MEMBRANE PROTEIN"/>
    <property type="match status" value="1"/>
</dbReference>
<keyword evidence="2 7" id="KW-0812">Transmembrane</keyword>
<dbReference type="InterPro" id="IPR049326">
    <property type="entry name" value="Rhodopsin_dom_fungi"/>
</dbReference>
<reference evidence="9 10" key="1">
    <citation type="submission" date="2018-05" db="EMBL/GenBank/DDBJ databases">
        <title>Whole genome sequencing for identification of molecular markers to develop diagnostic detection tools for the regulated plant pathogen Lachnellula willkommii.</title>
        <authorList>
            <person name="Giroux E."/>
            <person name="Bilodeau G."/>
        </authorList>
    </citation>
    <scope>NUCLEOTIDE SEQUENCE [LARGE SCALE GENOMIC DNA]</scope>
    <source>
        <strain evidence="9 10">CBS 625.97</strain>
    </source>
</reference>
<dbReference type="OrthoDB" id="3936451at2759"/>
<proteinExistence type="inferred from homology"/>
<feature type="transmembrane region" description="Helical" evidence="7">
    <location>
        <begin position="51"/>
        <end position="74"/>
    </location>
</feature>
<dbReference type="EMBL" id="QGMG01000003">
    <property type="protein sequence ID" value="TVY59417.1"/>
    <property type="molecule type" value="Genomic_DNA"/>
</dbReference>
<evidence type="ECO:0000256" key="2">
    <source>
        <dbReference type="ARBA" id="ARBA00022692"/>
    </source>
</evidence>
<evidence type="ECO:0000256" key="1">
    <source>
        <dbReference type="ARBA" id="ARBA00004141"/>
    </source>
</evidence>
<dbReference type="Proteomes" id="UP000481288">
    <property type="component" value="Unassembled WGS sequence"/>
</dbReference>
<feature type="transmembrane region" description="Helical" evidence="7">
    <location>
        <begin position="214"/>
        <end position="234"/>
    </location>
</feature>
<evidence type="ECO:0000256" key="7">
    <source>
        <dbReference type="SAM" id="Phobius"/>
    </source>
</evidence>
<feature type="transmembrane region" description="Helical" evidence="7">
    <location>
        <begin position="15"/>
        <end position="39"/>
    </location>
</feature>
<dbReference type="AlphaFoldDB" id="A0A7D8YTV8"/>
<feature type="region of interest" description="Disordered" evidence="6">
    <location>
        <begin position="343"/>
        <end position="388"/>
    </location>
</feature>
<feature type="transmembrane region" description="Helical" evidence="7">
    <location>
        <begin position="130"/>
        <end position="159"/>
    </location>
</feature>